<evidence type="ECO:0000313" key="2">
    <source>
        <dbReference type="Proteomes" id="UP001383192"/>
    </source>
</evidence>
<gene>
    <name evidence="1" type="ORF">VNI00_011332</name>
</gene>
<keyword evidence="2" id="KW-1185">Reference proteome</keyword>
<dbReference type="Proteomes" id="UP001383192">
    <property type="component" value="Unassembled WGS sequence"/>
</dbReference>
<evidence type="ECO:0000313" key="1">
    <source>
        <dbReference type="EMBL" id="KAK7036667.1"/>
    </source>
</evidence>
<reference evidence="1 2" key="1">
    <citation type="submission" date="2024-01" db="EMBL/GenBank/DDBJ databases">
        <title>A draft genome for a cacao thread blight-causing isolate of Paramarasmius palmivorus.</title>
        <authorList>
            <person name="Baruah I.K."/>
            <person name="Bukari Y."/>
            <person name="Amoako-Attah I."/>
            <person name="Meinhardt L.W."/>
            <person name="Bailey B.A."/>
            <person name="Cohen S.P."/>
        </authorList>
    </citation>
    <scope>NUCLEOTIDE SEQUENCE [LARGE SCALE GENOMIC DNA]</scope>
    <source>
        <strain evidence="1 2">GH-12</strain>
    </source>
</reference>
<dbReference type="AlphaFoldDB" id="A0AAW0CB50"/>
<comment type="caution">
    <text evidence="1">The sequence shown here is derived from an EMBL/GenBank/DDBJ whole genome shotgun (WGS) entry which is preliminary data.</text>
</comment>
<protein>
    <submittedName>
        <fullName evidence="1">Uncharacterized protein</fullName>
    </submittedName>
</protein>
<dbReference type="EMBL" id="JAYKXP010000049">
    <property type="protein sequence ID" value="KAK7036667.1"/>
    <property type="molecule type" value="Genomic_DNA"/>
</dbReference>
<organism evidence="1 2">
    <name type="scientific">Paramarasmius palmivorus</name>
    <dbReference type="NCBI Taxonomy" id="297713"/>
    <lineage>
        <taxon>Eukaryota</taxon>
        <taxon>Fungi</taxon>
        <taxon>Dikarya</taxon>
        <taxon>Basidiomycota</taxon>
        <taxon>Agaricomycotina</taxon>
        <taxon>Agaricomycetes</taxon>
        <taxon>Agaricomycetidae</taxon>
        <taxon>Agaricales</taxon>
        <taxon>Marasmiineae</taxon>
        <taxon>Marasmiaceae</taxon>
        <taxon>Paramarasmius</taxon>
    </lineage>
</organism>
<accession>A0AAW0CB50</accession>
<name>A0AAW0CB50_9AGAR</name>
<sequence>MGIWCRKAKKELRKQKVKLVEFSNGLDEDILAKWQCEVDDWEQGHLLKNPYSMLTSVAKMEPDVQLEYAKREAKEQKLGILFFARGYSKCVSQACTGYQRTPKAYMPIAFLWGSAHVQEEVEESVKAEKVSLWLLSGLPEAICKLSKLALWV</sequence>
<proteinExistence type="predicted"/>